<gene>
    <name evidence="19" type="ORF">BSTOLATCC_MIC57945</name>
</gene>
<feature type="domain" description="Protein kinase" evidence="17">
    <location>
        <begin position="42"/>
        <end position="297"/>
    </location>
</feature>
<comment type="catalytic activity">
    <reaction evidence="14">
        <text>L-seryl-[protein] + ATP = O-phospho-L-seryl-[protein] + ADP + H(+)</text>
        <dbReference type="Rhea" id="RHEA:17989"/>
        <dbReference type="Rhea" id="RHEA-COMP:9863"/>
        <dbReference type="Rhea" id="RHEA-COMP:11604"/>
        <dbReference type="ChEBI" id="CHEBI:15378"/>
        <dbReference type="ChEBI" id="CHEBI:29999"/>
        <dbReference type="ChEBI" id="CHEBI:30616"/>
        <dbReference type="ChEBI" id="CHEBI:83421"/>
        <dbReference type="ChEBI" id="CHEBI:456216"/>
        <dbReference type="EC" id="2.7.11.1"/>
    </reaction>
</comment>
<keyword evidence="10" id="KW-0106">Calcium</keyword>
<dbReference type="InterPro" id="IPR008271">
    <property type="entry name" value="Ser/Thr_kinase_AS"/>
</dbReference>
<evidence type="ECO:0000256" key="5">
    <source>
        <dbReference type="ARBA" id="ARBA00022679"/>
    </source>
</evidence>
<evidence type="ECO:0000256" key="3">
    <source>
        <dbReference type="ARBA" id="ARBA00012513"/>
    </source>
</evidence>
<dbReference type="CDD" id="cd00051">
    <property type="entry name" value="EFh"/>
    <property type="match status" value="2"/>
</dbReference>
<dbReference type="SUPFAM" id="SSF47473">
    <property type="entry name" value="EF-hand"/>
    <property type="match status" value="1"/>
</dbReference>
<evidence type="ECO:0000256" key="11">
    <source>
        <dbReference type="ARBA" id="ARBA00022840"/>
    </source>
</evidence>
<sequence>MGCSVGCTNNRNKSKEITSVHDLIIKPSTFVKINSKEFYEVYALGRFLGAGAFAEVYFCRHILSNAQRAVKIFDKNKLSPGDKDLLLQEIEVLKLLDHPSIVSVYEFFEDLDQFYIVMEHCKGGELFHEIVEHKIFTEKQTAIILKQLLSAVSYLHSLNIVHRDLKPENIVFEESLDDLSVKIIDFGTAIKIKPDERLSESLGTLYYTAPEVFDKNYNEKCDLWSIGVIMYVLFSSSFPFRGQTNADTINLIKKGEYSLSIGRWNHASEGAKDLVRHLLVPEKDRYSASEAFSHSFINVNTRSESQDSLKISLVLDNLCSYHYENKLAEAIWTYITSQLISSKQKKELAEVFKILDTNGDGKLSKEELIESFKNQVINTDINIDINQVISNVDSDHSGFVDYNEFLRSAYEVKEISNANSLKIAFNMFDLDGDGLILASELKEVLQGEMKVSDTVWKEMIDEVDINKDGAIDFHEFELLIIQLSRQASEIVVNEQKGK</sequence>
<reference evidence="19" key="1">
    <citation type="submission" date="2021-09" db="EMBL/GenBank/DDBJ databases">
        <authorList>
            <consortium name="AG Swart"/>
            <person name="Singh M."/>
            <person name="Singh A."/>
            <person name="Seah K."/>
            <person name="Emmerich C."/>
        </authorList>
    </citation>
    <scope>NUCLEOTIDE SEQUENCE</scope>
    <source>
        <strain evidence="19">ATCC30299</strain>
    </source>
</reference>
<dbReference type="InterPro" id="IPR000719">
    <property type="entry name" value="Prot_kinase_dom"/>
</dbReference>
<feature type="domain" description="EF-hand" evidence="18">
    <location>
        <begin position="451"/>
        <end position="486"/>
    </location>
</feature>
<dbReference type="CDD" id="cd05117">
    <property type="entry name" value="STKc_CAMK"/>
    <property type="match status" value="1"/>
</dbReference>
<evidence type="ECO:0000256" key="2">
    <source>
        <dbReference type="ARBA" id="ARBA00011245"/>
    </source>
</evidence>
<evidence type="ECO:0000256" key="8">
    <source>
        <dbReference type="ARBA" id="ARBA00022741"/>
    </source>
</evidence>
<keyword evidence="4 16" id="KW-0723">Serine/threonine-protein kinase</keyword>
<feature type="domain" description="EF-hand" evidence="18">
    <location>
        <begin position="343"/>
        <end position="378"/>
    </location>
</feature>
<keyword evidence="7" id="KW-0677">Repeat</keyword>
<dbReference type="PROSITE" id="PS00108">
    <property type="entry name" value="PROTEIN_KINASE_ST"/>
    <property type="match status" value="1"/>
</dbReference>
<dbReference type="GO" id="GO:0005509">
    <property type="term" value="F:calcium ion binding"/>
    <property type="evidence" value="ECO:0007669"/>
    <property type="project" value="InterPro"/>
</dbReference>
<feature type="domain" description="EF-hand" evidence="18">
    <location>
        <begin position="416"/>
        <end position="450"/>
    </location>
</feature>
<comment type="caution">
    <text evidence="19">The sequence shown here is derived from an EMBL/GenBank/DDBJ whole genome shotgun (WGS) entry which is preliminary data.</text>
</comment>
<dbReference type="PROSITE" id="PS50011">
    <property type="entry name" value="PROTEIN_KINASE_DOM"/>
    <property type="match status" value="1"/>
</dbReference>
<evidence type="ECO:0000256" key="4">
    <source>
        <dbReference type="ARBA" id="ARBA00022527"/>
    </source>
</evidence>
<name>A0AAU9K0P9_9CILI</name>
<dbReference type="AlphaFoldDB" id="A0AAU9K0P9"/>
<keyword evidence="20" id="KW-1185">Reference proteome</keyword>
<keyword evidence="5" id="KW-0808">Transferase</keyword>
<keyword evidence="11 15" id="KW-0067">ATP-binding</keyword>
<dbReference type="Gene3D" id="1.10.238.10">
    <property type="entry name" value="EF-hand"/>
    <property type="match status" value="2"/>
</dbReference>
<dbReference type="PROSITE" id="PS00107">
    <property type="entry name" value="PROTEIN_KINASE_ATP"/>
    <property type="match status" value="1"/>
</dbReference>
<proteinExistence type="inferred from homology"/>
<evidence type="ECO:0000313" key="19">
    <source>
        <dbReference type="EMBL" id="CAG9333125.1"/>
    </source>
</evidence>
<feature type="domain" description="EF-hand" evidence="18">
    <location>
        <begin position="380"/>
        <end position="415"/>
    </location>
</feature>
<organism evidence="19 20">
    <name type="scientific">Blepharisma stoltei</name>
    <dbReference type="NCBI Taxonomy" id="1481888"/>
    <lineage>
        <taxon>Eukaryota</taxon>
        <taxon>Sar</taxon>
        <taxon>Alveolata</taxon>
        <taxon>Ciliophora</taxon>
        <taxon>Postciliodesmatophora</taxon>
        <taxon>Heterotrichea</taxon>
        <taxon>Heterotrichida</taxon>
        <taxon>Blepharismidae</taxon>
        <taxon>Blepharisma</taxon>
    </lineage>
</organism>
<dbReference type="GO" id="GO:0004674">
    <property type="term" value="F:protein serine/threonine kinase activity"/>
    <property type="evidence" value="ECO:0007669"/>
    <property type="project" value="UniProtKB-KW"/>
</dbReference>
<comment type="similarity">
    <text evidence="12">Belongs to the protein kinase superfamily. Ser/Thr protein kinase family. CDPK subfamily.</text>
</comment>
<evidence type="ECO:0000313" key="20">
    <source>
        <dbReference type="Proteomes" id="UP001162131"/>
    </source>
</evidence>
<protein>
    <recommendedName>
        <fullName evidence="3">non-specific serine/threonine protein kinase</fullName>
        <ecNumber evidence="3">2.7.11.1</ecNumber>
    </recommendedName>
</protein>
<dbReference type="InterPro" id="IPR002048">
    <property type="entry name" value="EF_hand_dom"/>
</dbReference>
<feature type="binding site" evidence="15">
    <location>
        <position position="71"/>
    </location>
    <ligand>
        <name>ATP</name>
        <dbReference type="ChEBI" id="CHEBI:30616"/>
    </ligand>
</feature>
<dbReference type="Gene3D" id="3.30.200.20">
    <property type="entry name" value="Phosphorylase Kinase, domain 1"/>
    <property type="match status" value="1"/>
</dbReference>
<dbReference type="Proteomes" id="UP001162131">
    <property type="component" value="Unassembled WGS sequence"/>
</dbReference>
<dbReference type="EMBL" id="CAJZBQ010000056">
    <property type="protein sequence ID" value="CAG9333125.1"/>
    <property type="molecule type" value="Genomic_DNA"/>
</dbReference>
<dbReference type="InterPro" id="IPR017441">
    <property type="entry name" value="Protein_kinase_ATP_BS"/>
</dbReference>
<keyword evidence="6" id="KW-0479">Metal-binding</keyword>
<evidence type="ECO:0000256" key="14">
    <source>
        <dbReference type="ARBA" id="ARBA00048679"/>
    </source>
</evidence>
<dbReference type="GO" id="GO:0005524">
    <property type="term" value="F:ATP binding"/>
    <property type="evidence" value="ECO:0007669"/>
    <property type="project" value="UniProtKB-UniRule"/>
</dbReference>
<keyword evidence="9" id="KW-0418">Kinase</keyword>
<dbReference type="SUPFAM" id="SSF56112">
    <property type="entry name" value="Protein kinase-like (PK-like)"/>
    <property type="match status" value="1"/>
</dbReference>
<comment type="cofactor">
    <cofactor evidence="1">
        <name>Mg(2+)</name>
        <dbReference type="ChEBI" id="CHEBI:18420"/>
    </cofactor>
</comment>
<dbReference type="FunFam" id="1.10.238.10:FF:000003">
    <property type="entry name" value="Calmodulin A"/>
    <property type="match status" value="1"/>
</dbReference>
<comment type="subunit">
    <text evidence="2">Monomer.</text>
</comment>
<evidence type="ECO:0000259" key="17">
    <source>
        <dbReference type="PROSITE" id="PS50011"/>
    </source>
</evidence>
<evidence type="ECO:0000256" key="13">
    <source>
        <dbReference type="ARBA" id="ARBA00047899"/>
    </source>
</evidence>
<evidence type="ECO:0000256" key="12">
    <source>
        <dbReference type="ARBA" id="ARBA00024334"/>
    </source>
</evidence>
<evidence type="ECO:0000256" key="7">
    <source>
        <dbReference type="ARBA" id="ARBA00022737"/>
    </source>
</evidence>
<dbReference type="InterPro" id="IPR018247">
    <property type="entry name" value="EF_Hand_1_Ca_BS"/>
</dbReference>
<dbReference type="EC" id="2.7.11.1" evidence="3"/>
<dbReference type="InterPro" id="IPR011009">
    <property type="entry name" value="Kinase-like_dom_sf"/>
</dbReference>
<dbReference type="PROSITE" id="PS50222">
    <property type="entry name" value="EF_HAND_2"/>
    <property type="match status" value="4"/>
</dbReference>
<evidence type="ECO:0000256" key="9">
    <source>
        <dbReference type="ARBA" id="ARBA00022777"/>
    </source>
</evidence>
<dbReference type="Pfam" id="PF00069">
    <property type="entry name" value="Pkinase"/>
    <property type="match status" value="1"/>
</dbReference>
<evidence type="ECO:0000259" key="18">
    <source>
        <dbReference type="PROSITE" id="PS50222"/>
    </source>
</evidence>
<dbReference type="PANTHER" id="PTHR24349">
    <property type="entry name" value="SERINE/THREONINE-PROTEIN KINASE"/>
    <property type="match status" value="1"/>
</dbReference>
<dbReference type="SMART" id="SM00220">
    <property type="entry name" value="S_TKc"/>
    <property type="match status" value="1"/>
</dbReference>
<dbReference type="Pfam" id="PF13499">
    <property type="entry name" value="EF-hand_7"/>
    <property type="match status" value="2"/>
</dbReference>
<evidence type="ECO:0000256" key="16">
    <source>
        <dbReference type="RuleBase" id="RU000304"/>
    </source>
</evidence>
<dbReference type="InterPro" id="IPR011992">
    <property type="entry name" value="EF-hand-dom_pair"/>
</dbReference>
<dbReference type="FunFam" id="3.30.200.20:FF:000315">
    <property type="entry name" value="Calcium-dependent protein kinase 3"/>
    <property type="match status" value="1"/>
</dbReference>
<evidence type="ECO:0000256" key="15">
    <source>
        <dbReference type="PROSITE-ProRule" id="PRU10141"/>
    </source>
</evidence>
<dbReference type="Gene3D" id="1.10.510.10">
    <property type="entry name" value="Transferase(Phosphotransferase) domain 1"/>
    <property type="match status" value="1"/>
</dbReference>
<evidence type="ECO:0000256" key="10">
    <source>
        <dbReference type="ARBA" id="ARBA00022837"/>
    </source>
</evidence>
<evidence type="ECO:0000256" key="6">
    <source>
        <dbReference type="ARBA" id="ARBA00022723"/>
    </source>
</evidence>
<comment type="catalytic activity">
    <reaction evidence="13">
        <text>L-threonyl-[protein] + ATP = O-phospho-L-threonyl-[protein] + ADP + H(+)</text>
        <dbReference type="Rhea" id="RHEA:46608"/>
        <dbReference type="Rhea" id="RHEA-COMP:11060"/>
        <dbReference type="Rhea" id="RHEA-COMP:11605"/>
        <dbReference type="ChEBI" id="CHEBI:15378"/>
        <dbReference type="ChEBI" id="CHEBI:30013"/>
        <dbReference type="ChEBI" id="CHEBI:30616"/>
        <dbReference type="ChEBI" id="CHEBI:61977"/>
        <dbReference type="ChEBI" id="CHEBI:456216"/>
        <dbReference type="EC" id="2.7.11.1"/>
    </reaction>
</comment>
<accession>A0AAU9K0P9</accession>
<dbReference type="PROSITE" id="PS00018">
    <property type="entry name" value="EF_HAND_1"/>
    <property type="match status" value="3"/>
</dbReference>
<dbReference type="FunFam" id="1.10.510.10:FF:000571">
    <property type="entry name" value="Maternal embryonic leucine zipper kinase"/>
    <property type="match status" value="1"/>
</dbReference>
<keyword evidence="8 15" id="KW-0547">Nucleotide-binding</keyword>
<evidence type="ECO:0000256" key="1">
    <source>
        <dbReference type="ARBA" id="ARBA00001946"/>
    </source>
</evidence>
<dbReference type="InterPro" id="IPR050205">
    <property type="entry name" value="CDPK_Ser/Thr_kinases"/>
</dbReference>
<dbReference type="SMART" id="SM00054">
    <property type="entry name" value="EFh"/>
    <property type="match status" value="4"/>
</dbReference>